<dbReference type="GO" id="GO:0042834">
    <property type="term" value="F:peptidoglycan binding"/>
    <property type="evidence" value="ECO:0007669"/>
    <property type="project" value="InterPro"/>
</dbReference>
<feature type="domain" description="SPOR" evidence="3">
    <location>
        <begin position="192"/>
        <end position="270"/>
    </location>
</feature>
<feature type="region of interest" description="Disordered" evidence="1">
    <location>
        <begin position="104"/>
        <end position="194"/>
    </location>
</feature>
<accession>A0A1Y6C0I0</accession>
<keyword evidence="2" id="KW-0812">Transmembrane</keyword>
<evidence type="ECO:0000313" key="4">
    <source>
        <dbReference type="EMBL" id="SMF39046.1"/>
    </source>
</evidence>
<dbReference type="SUPFAM" id="SSF110997">
    <property type="entry name" value="Sporulation related repeat"/>
    <property type="match status" value="1"/>
</dbReference>
<dbReference type="InterPro" id="IPR036680">
    <property type="entry name" value="SPOR-like_sf"/>
</dbReference>
<dbReference type="PANTHER" id="PTHR38687:SF1">
    <property type="entry name" value="CELL DIVISION PROTEIN DEDD"/>
    <property type="match status" value="1"/>
</dbReference>
<sequence>MPGLSTHEELILLRKRARRRLVGAIVLVLVSTVVLWKVVGSVPEQQMKPESVEIVGQKAPEAPSTAASPNPEAAVAAGADGAPLEDAADSAAAMTQLPAKLNDAAPAPVAPSAPRPPAVVPETKSEAKAPVKEEPKPHPKAEARLESKPEPRPEPKKTEAPAPKKSDPAAILEGRAEAEPAKSAPKADSQPSAGNGNVVIQLAALSDPAKAEALKSRLSALGVTAHFSKVETSKGNVTRVRVGPFGSRAEAESVLKKLSSAGVTGIIVSR</sequence>
<dbReference type="GO" id="GO:0030428">
    <property type="term" value="C:cell septum"/>
    <property type="evidence" value="ECO:0007669"/>
    <property type="project" value="TreeGrafter"/>
</dbReference>
<reference evidence="5" key="1">
    <citation type="submission" date="2017-04" db="EMBL/GenBank/DDBJ databases">
        <authorList>
            <person name="Varghese N."/>
            <person name="Submissions S."/>
        </authorList>
    </citation>
    <scope>NUCLEOTIDE SEQUENCE [LARGE SCALE GENOMIC DNA]</scope>
    <source>
        <strain evidence="5">DSM 22618</strain>
    </source>
</reference>
<keyword evidence="5" id="KW-1185">Reference proteome</keyword>
<feature type="compositionally biased region" description="Basic and acidic residues" evidence="1">
    <location>
        <begin position="123"/>
        <end position="167"/>
    </location>
</feature>
<organism evidence="4 5">
    <name type="scientific">Pseudogulbenkiania subflava DSM 22618</name>
    <dbReference type="NCBI Taxonomy" id="1123014"/>
    <lineage>
        <taxon>Bacteria</taxon>
        <taxon>Pseudomonadati</taxon>
        <taxon>Pseudomonadota</taxon>
        <taxon>Betaproteobacteria</taxon>
        <taxon>Neisseriales</taxon>
        <taxon>Chromobacteriaceae</taxon>
        <taxon>Pseudogulbenkiania</taxon>
    </lineage>
</organism>
<evidence type="ECO:0000256" key="1">
    <source>
        <dbReference type="SAM" id="MobiDB-lite"/>
    </source>
</evidence>
<evidence type="ECO:0000256" key="2">
    <source>
        <dbReference type="SAM" id="Phobius"/>
    </source>
</evidence>
<dbReference type="Gene3D" id="3.30.70.1070">
    <property type="entry name" value="Sporulation related repeat"/>
    <property type="match status" value="1"/>
</dbReference>
<evidence type="ECO:0000313" key="5">
    <source>
        <dbReference type="Proteomes" id="UP000192920"/>
    </source>
</evidence>
<dbReference type="EMBL" id="FXAG01000017">
    <property type="protein sequence ID" value="SMF39046.1"/>
    <property type="molecule type" value="Genomic_DNA"/>
</dbReference>
<protein>
    <submittedName>
        <fullName evidence="4">DedD protein</fullName>
    </submittedName>
</protein>
<dbReference type="RefSeq" id="WP_085277089.1">
    <property type="nucleotide sequence ID" value="NZ_FXAG01000017.1"/>
</dbReference>
<dbReference type="GO" id="GO:0032506">
    <property type="term" value="P:cytokinetic process"/>
    <property type="evidence" value="ECO:0007669"/>
    <property type="project" value="TreeGrafter"/>
</dbReference>
<gene>
    <name evidence="4" type="ORF">SAMN02745746_02958</name>
</gene>
<dbReference type="PROSITE" id="PS51724">
    <property type="entry name" value="SPOR"/>
    <property type="match status" value="1"/>
</dbReference>
<dbReference type="Proteomes" id="UP000192920">
    <property type="component" value="Unassembled WGS sequence"/>
</dbReference>
<dbReference type="InterPro" id="IPR007730">
    <property type="entry name" value="SPOR-like_dom"/>
</dbReference>
<dbReference type="AlphaFoldDB" id="A0A1Y6C0I0"/>
<feature type="transmembrane region" description="Helical" evidence="2">
    <location>
        <begin position="21"/>
        <end position="39"/>
    </location>
</feature>
<evidence type="ECO:0000259" key="3">
    <source>
        <dbReference type="PROSITE" id="PS51724"/>
    </source>
</evidence>
<dbReference type="PANTHER" id="PTHR38687">
    <property type="entry name" value="CELL DIVISION PROTEIN DEDD-RELATED"/>
    <property type="match status" value="1"/>
</dbReference>
<feature type="compositionally biased region" description="Low complexity" evidence="1">
    <location>
        <begin position="66"/>
        <end position="81"/>
    </location>
</feature>
<name>A0A1Y6C0I0_9NEIS</name>
<proteinExistence type="predicted"/>
<feature type="region of interest" description="Disordered" evidence="1">
    <location>
        <begin position="55"/>
        <end position="81"/>
    </location>
</feature>
<dbReference type="Pfam" id="PF05036">
    <property type="entry name" value="SPOR"/>
    <property type="match status" value="1"/>
</dbReference>
<keyword evidence="2" id="KW-1133">Transmembrane helix</keyword>
<dbReference type="InterPro" id="IPR052521">
    <property type="entry name" value="Cell_div_SPOR-domain"/>
</dbReference>
<keyword evidence="2" id="KW-0472">Membrane</keyword>
<dbReference type="GO" id="GO:0032153">
    <property type="term" value="C:cell division site"/>
    <property type="evidence" value="ECO:0007669"/>
    <property type="project" value="TreeGrafter"/>
</dbReference>
<feature type="compositionally biased region" description="Pro residues" evidence="1">
    <location>
        <begin position="108"/>
        <end position="119"/>
    </location>
</feature>
<dbReference type="STRING" id="1123014.SAMN02745746_02958"/>